<reference evidence="4" key="1">
    <citation type="submission" date="2021-01" db="EMBL/GenBank/DDBJ databases">
        <authorList>
            <consortium name="Genoscope - CEA"/>
            <person name="William W."/>
        </authorList>
    </citation>
    <scope>NUCLEOTIDE SEQUENCE</scope>
</reference>
<protein>
    <recommendedName>
        <fullName evidence="3">Rubisco LSMT substrate-binding domain-containing protein</fullName>
    </recommendedName>
</protein>
<dbReference type="OMA" id="KYDHAHL"/>
<evidence type="ECO:0000256" key="2">
    <source>
        <dbReference type="SAM" id="MobiDB-lite"/>
    </source>
</evidence>
<feature type="domain" description="Rubisco LSMT substrate-binding" evidence="3">
    <location>
        <begin position="618"/>
        <end position="671"/>
    </location>
</feature>
<dbReference type="CDD" id="cd10527">
    <property type="entry name" value="SET_LSMT"/>
    <property type="match status" value="1"/>
</dbReference>
<keyword evidence="5" id="KW-1185">Reference proteome</keyword>
<feature type="compositionally biased region" description="Basic and acidic residues" evidence="2">
    <location>
        <begin position="252"/>
        <end position="266"/>
    </location>
</feature>
<dbReference type="PANTHER" id="PTHR13271">
    <property type="entry name" value="UNCHARACTERIZED PUTATIVE METHYLTRANSFERASE"/>
    <property type="match status" value="1"/>
</dbReference>
<dbReference type="FunFam" id="3.90.1410.10:FF:000025">
    <property type="entry name" value="Uncharacterized protein"/>
    <property type="match status" value="1"/>
</dbReference>
<dbReference type="InterPro" id="IPR050600">
    <property type="entry name" value="SETD3_SETD6_MTase"/>
</dbReference>
<accession>A0A8S1WVE3</accession>
<name>A0A8S1WVE3_PAROT</name>
<evidence type="ECO:0000313" key="5">
    <source>
        <dbReference type="Proteomes" id="UP000683925"/>
    </source>
</evidence>
<dbReference type="Proteomes" id="UP000683925">
    <property type="component" value="Unassembled WGS sequence"/>
</dbReference>
<evidence type="ECO:0000256" key="1">
    <source>
        <dbReference type="SAM" id="Coils"/>
    </source>
</evidence>
<dbReference type="Pfam" id="PF09273">
    <property type="entry name" value="Rubis-subs-bind"/>
    <property type="match status" value="1"/>
</dbReference>
<feature type="region of interest" description="Disordered" evidence="2">
    <location>
        <begin position="324"/>
        <end position="357"/>
    </location>
</feature>
<evidence type="ECO:0000313" key="4">
    <source>
        <dbReference type="EMBL" id="CAD8189766.1"/>
    </source>
</evidence>
<dbReference type="GO" id="GO:0016279">
    <property type="term" value="F:protein-lysine N-methyltransferase activity"/>
    <property type="evidence" value="ECO:0007669"/>
    <property type="project" value="TreeGrafter"/>
</dbReference>
<comment type="caution">
    <text evidence="4">The sequence shown here is derived from an EMBL/GenBank/DDBJ whole genome shotgun (WGS) entry which is preliminary data.</text>
</comment>
<sequence length="731" mass="87921">MKRHSIGKRFRKLKGLRKTDPNAVIPETPKQLQDYIETLTAQGVYINKVKYAIFKTKNGLKYPGLVASEKILSNETLVSVPRDLLLTTRHAFESPLKQMFLDHPQYFSTQFYPSWEDHQLMAFILYEYQRGPESEWHLLISNLPRDIDYLVFWNPEEQELLDDKQLVKLARKQYQEFVIEYETLKCITDKYPQLFKPETVTFENARWVYTHLVTRCFGKYLAYVTMVPFCELFNHECTDVFYDFEYNADNPNKSEESEQAQVKELKEDEELSVTSSEGSYHSEDEISDSEYVTDTYDQFKEFDFDDFSQQATKKFYEEFSKTFDNKEKENEQQEDQTNKTSDSNEQDEEEQNKRIKDLQEQQVKMKKDFNIKLNLQREVYLLSRDCKTFIFQNIDYGDNYSIFFIGQMFAKLDKSIQEYINGGKAYFMAREDVKRIQITCNTYKNNLYAFQKDVMKKPIYQTSYFQQKRSKSQNSTLDTPEQILSQPLDPDCEYYKQVWEKDKFDRFVMKAASKDQFEKGAQVYFCYGRLSNRMMLMRYGMTLEYNKYDHAHLRIDYLKYVQSNEAVWLVHKYQLSQYKRFKLKHTTFPIDFIVFCKSIYWTFNVHSLDTFFKIQDLKLERKALQLALEILVEEISKFSDKLEDNEKLLYDNKLGYHEYFAVIYRLERQRIYHHNINLIKICIVVIDRMLDGIPFEQATEKTQFDFDQCETNRIILKKYFEQMRYALYLPK</sequence>
<dbReference type="OrthoDB" id="295158at2759"/>
<dbReference type="GO" id="GO:0005634">
    <property type="term" value="C:nucleus"/>
    <property type="evidence" value="ECO:0007669"/>
    <property type="project" value="TreeGrafter"/>
</dbReference>
<dbReference type="InterPro" id="IPR015353">
    <property type="entry name" value="Rubisco_LSMT_subst-bd"/>
</dbReference>
<dbReference type="AlphaFoldDB" id="A0A8S1WVE3"/>
<gene>
    <name evidence="4" type="ORF">POCTA_138.1.T0950224</name>
</gene>
<feature type="coiled-coil region" evidence="1">
    <location>
        <begin position="614"/>
        <end position="648"/>
    </location>
</feature>
<evidence type="ECO:0000259" key="3">
    <source>
        <dbReference type="Pfam" id="PF09273"/>
    </source>
</evidence>
<keyword evidence="1" id="KW-0175">Coiled coil</keyword>
<proteinExistence type="predicted"/>
<dbReference type="EMBL" id="CAJJDP010000094">
    <property type="protein sequence ID" value="CAD8189766.1"/>
    <property type="molecule type" value="Genomic_DNA"/>
</dbReference>
<organism evidence="4 5">
    <name type="scientific">Paramecium octaurelia</name>
    <dbReference type="NCBI Taxonomy" id="43137"/>
    <lineage>
        <taxon>Eukaryota</taxon>
        <taxon>Sar</taxon>
        <taxon>Alveolata</taxon>
        <taxon>Ciliophora</taxon>
        <taxon>Intramacronucleata</taxon>
        <taxon>Oligohymenophorea</taxon>
        <taxon>Peniculida</taxon>
        <taxon>Parameciidae</taxon>
        <taxon>Paramecium</taxon>
    </lineage>
</organism>
<dbReference type="PANTHER" id="PTHR13271:SF34">
    <property type="entry name" value="N-LYSINE METHYLTRANSFERASE SETD6"/>
    <property type="match status" value="1"/>
</dbReference>
<feature type="region of interest" description="Disordered" evidence="2">
    <location>
        <begin position="252"/>
        <end position="287"/>
    </location>
</feature>